<organism evidence="1 2">
    <name type="scientific">Kangiella japonica</name>
    <dbReference type="NCBI Taxonomy" id="647384"/>
    <lineage>
        <taxon>Bacteria</taxon>
        <taxon>Pseudomonadati</taxon>
        <taxon>Pseudomonadota</taxon>
        <taxon>Gammaproteobacteria</taxon>
        <taxon>Kangiellales</taxon>
        <taxon>Kangiellaceae</taxon>
        <taxon>Kangiella</taxon>
    </lineage>
</organism>
<dbReference type="EMBL" id="BAAAFM010000003">
    <property type="protein sequence ID" value="GAA0209799.1"/>
    <property type="molecule type" value="Genomic_DNA"/>
</dbReference>
<name>A0ABN0T257_9GAMM</name>
<evidence type="ECO:0000313" key="1">
    <source>
        <dbReference type="EMBL" id="GAA0209799.1"/>
    </source>
</evidence>
<accession>A0ABN0T257</accession>
<evidence type="ECO:0000313" key="2">
    <source>
        <dbReference type="Proteomes" id="UP001501221"/>
    </source>
</evidence>
<reference evidence="1 2" key="1">
    <citation type="journal article" date="2019" name="Int. J. Syst. Evol. Microbiol.">
        <title>The Global Catalogue of Microorganisms (GCM) 10K type strain sequencing project: providing services to taxonomists for standard genome sequencing and annotation.</title>
        <authorList>
            <consortium name="The Broad Institute Genomics Platform"/>
            <consortium name="The Broad Institute Genome Sequencing Center for Infectious Disease"/>
            <person name="Wu L."/>
            <person name="Ma J."/>
        </authorList>
    </citation>
    <scope>NUCLEOTIDE SEQUENCE [LARGE SCALE GENOMIC DNA]</scope>
    <source>
        <strain evidence="1 2">JCM 16211</strain>
    </source>
</reference>
<gene>
    <name evidence="1" type="ORF">GCM10009123_16510</name>
</gene>
<dbReference type="Proteomes" id="UP001501221">
    <property type="component" value="Unassembled WGS sequence"/>
</dbReference>
<protein>
    <submittedName>
        <fullName evidence="1">Uncharacterized protein</fullName>
    </submittedName>
</protein>
<sequence length="55" mass="6227">MKNYKILSNPQVRVNLNSLNLLLIKQEQAKRQTGSSRKVGASTIINECITKQLSR</sequence>
<keyword evidence="2" id="KW-1185">Reference proteome</keyword>
<comment type="caution">
    <text evidence="1">The sequence shown here is derived from an EMBL/GenBank/DDBJ whole genome shotgun (WGS) entry which is preliminary data.</text>
</comment>
<proteinExistence type="predicted"/>
<dbReference type="RefSeq" id="WP_343989103.1">
    <property type="nucleotide sequence ID" value="NZ_BAAAFM010000003.1"/>
</dbReference>